<dbReference type="RefSeq" id="WP_172885346.1">
    <property type="nucleotide sequence ID" value="NZ_AP017313.1"/>
</dbReference>
<dbReference type="EC" id="2.3.1.-" evidence="2"/>
<comment type="similarity">
    <text evidence="1">Belongs to the transferase hexapeptide repeat family.</text>
</comment>
<dbReference type="Pfam" id="PF00132">
    <property type="entry name" value="Hexapep"/>
    <property type="match status" value="1"/>
</dbReference>
<protein>
    <submittedName>
        <fullName evidence="2">Streptogramin A acetyltransferase</fullName>
        <ecNumber evidence="2">2.3.1.-</ecNumber>
    </submittedName>
</protein>
<gene>
    <name evidence="2" type="primary">vatD</name>
    <name evidence="2" type="ORF">MgSA37_03941</name>
</gene>
<dbReference type="InterPro" id="IPR050179">
    <property type="entry name" value="Trans_hexapeptide_repeat"/>
</dbReference>
<evidence type="ECO:0000256" key="1">
    <source>
        <dbReference type="ARBA" id="ARBA00007274"/>
    </source>
</evidence>
<dbReference type="GO" id="GO:0016746">
    <property type="term" value="F:acyltransferase activity"/>
    <property type="evidence" value="ECO:0007669"/>
    <property type="project" value="UniProtKB-KW"/>
</dbReference>
<sequence>MLKDYVDYSFFTNPMGEYFKWLIKKAYYQAKYWGSHLRIGYKSKVSNTIFGKYNWIVNDVIIENSILGDFSYISSGSVILEAEIGKFCSIGPNVRIAPGKHPTNIIVSTHPAIYSNPSYCLMNFSKTDKHNPYRKVKVGNDVWICANVVISDGVIIGDGAVIAANSVVTKNVEPYSIVGGVPAKHIRYRFEKNQIDYLLNNKWWEKDIKWLKEHAHTLWDIDDYLKSN</sequence>
<evidence type="ECO:0000313" key="2">
    <source>
        <dbReference type="EMBL" id="BAU55749.1"/>
    </source>
</evidence>
<dbReference type="CDD" id="cd03349">
    <property type="entry name" value="LbH_XAT"/>
    <property type="match status" value="1"/>
</dbReference>
<organism evidence="2 3">
    <name type="scientific">Mucilaginibacter gotjawali</name>
    <dbReference type="NCBI Taxonomy" id="1550579"/>
    <lineage>
        <taxon>Bacteria</taxon>
        <taxon>Pseudomonadati</taxon>
        <taxon>Bacteroidota</taxon>
        <taxon>Sphingobacteriia</taxon>
        <taxon>Sphingobacteriales</taxon>
        <taxon>Sphingobacteriaceae</taxon>
        <taxon>Mucilaginibacter</taxon>
    </lineage>
</organism>
<dbReference type="SUPFAM" id="SSF51161">
    <property type="entry name" value="Trimeric LpxA-like enzymes"/>
    <property type="match status" value="1"/>
</dbReference>
<dbReference type="AlphaFoldDB" id="A0A0X8X9A2"/>
<keyword evidence="2" id="KW-0012">Acyltransferase</keyword>
<dbReference type="InterPro" id="IPR001451">
    <property type="entry name" value="Hexapep"/>
</dbReference>
<dbReference type="Gene3D" id="2.160.10.10">
    <property type="entry name" value="Hexapeptide repeat proteins"/>
    <property type="match status" value="1"/>
</dbReference>
<reference evidence="2 3" key="1">
    <citation type="submission" date="2015-12" db="EMBL/GenBank/DDBJ databases">
        <title>Genome sequence of Mucilaginibacter gotjawali.</title>
        <authorList>
            <person name="Lee J.S."/>
            <person name="Lee K.C."/>
            <person name="Kim K.K."/>
            <person name="Lee B.W."/>
        </authorList>
    </citation>
    <scope>NUCLEOTIDE SEQUENCE [LARGE SCALE GENOMIC DNA]</scope>
    <source>
        <strain evidence="2 3">SA3-7</strain>
    </source>
</reference>
<evidence type="ECO:0000313" key="3">
    <source>
        <dbReference type="Proteomes" id="UP000218263"/>
    </source>
</evidence>
<keyword evidence="2" id="KW-0808">Transferase</keyword>
<dbReference type="InterPro" id="IPR011004">
    <property type="entry name" value="Trimer_LpxA-like_sf"/>
</dbReference>
<dbReference type="EMBL" id="AP017313">
    <property type="protein sequence ID" value="BAU55749.1"/>
    <property type="molecule type" value="Genomic_DNA"/>
</dbReference>
<proteinExistence type="inferred from homology"/>
<dbReference type="Proteomes" id="UP000218263">
    <property type="component" value="Chromosome"/>
</dbReference>
<name>A0A0X8X9A2_9SPHI</name>
<dbReference type="PANTHER" id="PTHR43300">
    <property type="entry name" value="ACETYLTRANSFERASE"/>
    <property type="match status" value="1"/>
</dbReference>
<keyword evidence="3" id="KW-1185">Reference proteome</keyword>
<dbReference type="PANTHER" id="PTHR43300:SF11">
    <property type="entry name" value="ACETYLTRANSFERASE RV3034C-RELATED"/>
    <property type="match status" value="1"/>
</dbReference>
<dbReference type="KEGG" id="mgot:MgSA37_03941"/>
<accession>A0A0X8X9A2</accession>